<evidence type="ECO:0000256" key="5">
    <source>
        <dbReference type="ARBA" id="ARBA00023136"/>
    </source>
</evidence>
<dbReference type="NCBIfam" id="TIGR03718">
    <property type="entry name" value="R_switched_Alx"/>
    <property type="match status" value="1"/>
</dbReference>
<name>A0A3S0I5J5_9DEIO</name>
<feature type="transmembrane region" description="Helical" evidence="6">
    <location>
        <begin position="146"/>
        <end position="164"/>
    </location>
</feature>
<evidence type="ECO:0000256" key="2">
    <source>
        <dbReference type="ARBA" id="ARBA00007511"/>
    </source>
</evidence>
<keyword evidence="3 6" id="KW-0812">Transmembrane</keyword>
<feature type="transmembrane region" description="Helical" evidence="6">
    <location>
        <begin position="93"/>
        <end position="111"/>
    </location>
</feature>
<feature type="transmembrane region" description="Helical" evidence="6">
    <location>
        <begin position="246"/>
        <end position="266"/>
    </location>
</feature>
<evidence type="ECO:0000256" key="3">
    <source>
        <dbReference type="ARBA" id="ARBA00022692"/>
    </source>
</evidence>
<dbReference type="RefSeq" id="WP_126352906.1">
    <property type="nucleotide sequence ID" value="NZ_CP086380.1"/>
</dbReference>
<evidence type="ECO:0000256" key="1">
    <source>
        <dbReference type="ARBA" id="ARBA00004141"/>
    </source>
</evidence>
<evidence type="ECO:0000313" key="8">
    <source>
        <dbReference type="Proteomes" id="UP000277766"/>
    </source>
</evidence>
<comment type="similarity">
    <text evidence="2">Belongs to the TerC family.</text>
</comment>
<organism evidence="7 8">
    <name type="scientific">Deinococcus radiophilus</name>
    <dbReference type="NCBI Taxonomy" id="32062"/>
    <lineage>
        <taxon>Bacteria</taxon>
        <taxon>Thermotogati</taxon>
        <taxon>Deinococcota</taxon>
        <taxon>Deinococci</taxon>
        <taxon>Deinococcales</taxon>
        <taxon>Deinococcaceae</taxon>
        <taxon>Deinococcus</taxon>
    </lineage>
</organism>
<feature type="transmembrane region" description="Helical" evidence="6">
    <location>
        <begin position="54"/>
        <end position="73"/>
    </location>
</feature>
<comment type="caution">
    <text evidence="7">The sequence shown here is derived from an EMBL/GenBank/DDBJ whole genome shotgun (WGS) entry which is preliminary data.</text>
</comment>
<feature type="transmembrane region" description="Helical" evidence="6">
    <location>
        <begin position="304"/>
        <end position="322"/>
    </location>
</feature>
<dbReference type="AlphaFoldDB" id="A0A3S0I5J5"/>
<proteinExistence type="inferred from homology"/>
<dbReference type="Pfam" id="PF03741">
    <property type="entry name" value="TerC"/>
    <property type="match status" value="1"/>
</dbReference>
<evidence type="ECO:0000256" key="4">
    <source>
        <dbReference type="ARBA" id="ARBA00022989"/>
    </source>
</evidence>
<reference evidence="7 8" key="1">
    <citation type="submission" date="2018-12" db="EMBL/GenBank/DDBJ databases">
        <title>Deinococcus radiophilus ATCC 27603 genome sequencing and assembly.</title>
        <authorList>
            <person name="Maclea K.S."/>
            <person name="Maynard C.R."/>
        </authorList>
    </citation>
    <scope>NUCLEOTIDE SEQUENCE [LARGE SCALE GENOMIC DNA]</scope>
    <source>
        <strain evidence="7 8">ATCC 27603</strain>
    </source>
</reference>
<keyword evidence="5 6" id="KW-0472">Membrane</keyword>
<dbReference type="OrthoDB" id="9783692at2"/>
<comment type="subcellular location">
    <subcellularLocation>
        <location evidence="1">Membrane</location>
        <topology evidence="1">Multi-pass membrane protein</topology>
    </subcellularLocation>
</comment>
<dbReference type="Proteomes" id="UP000277766">
    <property type="component" value="Unassembled WGS sequence"/>
</dbReference>
<feature type="transmembrane region" description="Helical" evidence="6">
    <location>
        <begin position="216"/>
        <end position="240"/>
    </location>
</feature>
<dbReference type="PANTHER" id="PTHR30238:SF0">
    <property type="entry name" value="THYLAKOID MEMBRANE PROTEIN TERC, CHLOROPLASTIC"/>
    <property type="match status" value="1"/>
</dbReference>
<feature type="transmembrane region" description="Helical" evidence="6">
    <location>
        <begin position="278"/>
        <end position="298"/>
    </location>
</feature>
<gene>
    <name evidence="7" type="ORF">EJ104_11310</name>
</gene>
<feature type="transmembrane region" description="Helical" evidence="6">
    <location>
        <begin position="118"/>
        <end position="140"/>
    </location>
</feature>
<dbReference type="InterPro" id="IPR005496">
    <property type="entry name" value="Integral_membrane_TerC"/>
</dbReference>
<feature type="transmembrane region" description="Helical" evidence="6">
    <location>
        <begin position="16"/>
        <end position="34"/>
    </location>
</feature>
<dbReference type="PANTHER" id="PTHR30238">
    <property type="entry name" value="MEMBRANE BOUND PREDICTED REDOX MODULATOR"/>
    <property type="match status" value="1"/>
</dbReference>
<keyword evidence="4 6" id="KW-1133">Transmembrane helix</keyword>
<evidence type="ECO:0000256" key="6">
    <source>
        <dbReference type="SAM" id="Phobius"/>
    </source>
</evidence>
<keyword evidence="8" id="KW-1185">Reference proteome</keyword>
<evidence type="ECO:0000313" key="7">
    <source>
        <dbReference type="EMBL" id="RTR25352.1"/>
    </source>
</evidence>
<protein>
    <submittedName>
        <fullName evidence="7">TerC family protein</fullName>
    </submittedName>
</protein>
<accession>A0A3S0I5J5</accession>
<dbReference type="EMBL" id="RXPE01000030">
    <property type="protein sequence ID" value="RTR25352.1"/>
    <property type="molecule type" value="Genomic_DNA"/>
</dbReference>
<sequence>MELSGVFSGMWLGQPTYMWLVFLSTVLALLAFDLGVLGRRRSGDDGTIGVRQSLGLSAFYIAAAAAFGMWVWVSLGPQSGMEYFTGFALEKALALDNVFIISMIFGALAIPRAYQHRVLFWGILGVLVLRAVMIGLGAALVSQFDWVMWIFAVFLAVTGVRMLLGGGSDHTPDPARHPLVQALGRVMPITPQLHGQKFLVSLPDAAGRVRRHATPLLVALLMVEAADLVFAVDSIPAIFAITSDPFIVYTSNIFAVLGLRALFFALEALIHRFEYLKAALSLVLIFIGGKIFYGQLFGKVDAEISLGVTLSLLAGGILYSLWKTRGGTPKDGDAPSQTA</sequence>
<dbReference type="GO" id="GO:0016020">
    <property type="term" value="C:membrane"/>
    <property type="evidence" value="ECO:0007669"/>
    <property type="project" value="UniProtKB-SubCell"/>
</dbReference>
<dbReference type="InterPro" id="IPR022369">
    <property type="entry name" value="Integral_membrane_TerC_rswitch"/>
</dbReference>